<feature type="signal peptide" evidence="2">
    <location>
        <begin position="1"/>
        <end position="25"/>
    </location>
</feature>
<feature type="compositionally biased region" description="Basic and acidic residues" evidence="1">
    <location>
        <begin position="135"/>
        <end position="180"/>
    </location>
</feature>
<feature type="region of interest" description="Disordered" evidence="1">
    <location>
        <begin position="107"/>
        <end position="210"/>
    </location>
</feature>
<dbReference type="EMBL" id="KV722338">
    <property type="protein sequence ID" value="OCH95151.1"/>
    <property type="molecule type" value="Genomic_DNA"/>
</dbReference>
<keyword evidence="2" id="KW-0732">Signal</keyword>
<feature type="compositionally biased region" description="Polar residues" evidence="1">
    <location>
        <begin position="186"/>
        <end position="204"/>
    </location>
</feature>
<dbReference type="OrthoDB" id="3246365at2759"/>
<feature type="compositionally biased region" description="Polar residues" evidence="1">
    <location>
        <begin position="305"/>
        <end position="319"/>
    </location>
</feature>
<dbReference type="AlphaFoldDB" id="A0A8E2J5N3"/>
<dbReference type="Proteomes" id="UP000250043">
    <property type="component" value="Unassembled WGS sequence"/>
</dbReference>
<gene>
    <name evidence="3" type="ORF">OBBRIDRAFT_746235</name>
</gene>
<organism evidence="3 4">
    <name type="scientific">Obba rivulosa</name>
    <dbReference type="NCBI Taxonomy" id="1052685"/>
    <lineage>
        <taxon>Eukaryota</taxon>
        <taxon>Fungi</taxon>
        <taxon>Dikarya</taxon>
        <taxon>Basidiomycota</taxon>
        <taxon>Agaricomycotina</taxon>
        <taxon>Agaricomycetes</taxon>
        <taxon>Polyporales</taxon>
        <taxon>Gelatoporiaceae</taxon>
        <taxon>Obba</taxon>
    </lineage>
</organism>
<evidence type="ECO:0000313" key="4">
    <source>
        <dbReference type="Proteomes" id="UP000250043"/>
    </source>
</evidence>
<reference evidence="3 4" key="1">
    <citation type="submission" date="2016-07" db="EMBL/GenBank/DDBJ databases">
        <title>Draft genome of the white-rot fungus Obba rivulosa 3A-2.</title>
        <authorList>
            <consortium name="DOE Joint Genome Institute"/>
            <person name="Miettinen O."/>
            <person name="Riley R."/>
            <person name="Acob R."/>
            <person name="Barry K."/>
            <person name="Cullen D."/>
            <person name="De Vries R."/>
            <person name="Hainaut M."/>
            <person name="Hatakka A."/>
            <person name="Henrissat B."/>
            <person name="Hilden K."/>
            <person name="Kuo R."/>
            <person name="Labutti K."/>
            <person name="Lipzen A."/>
            <person name="Makela M.R."/>
            <person name="Sandor L."/>
            <person name="Spatafora J.W."/>
            <person name="Grigoriev I.V."/>
            <person name="Hibbett D.S."/>
        </authorList>
    </citation>
    <scope>NUCLEOTIDE SEQUENCE [LARGE SCALE GENOMIC DNA]</scope>
    <source>
        <strain evidence="3 4">3A-2</strain>
    </source>
</reference>
<protein>
    <submittedName>
        <fullName evidence="3">Uncharacterized protein</fullName>
    </submittedName>
</protein>
<feature type="chain" id="PRO_5034913179" evidence="2">
    <location>
        <begin position="26"/>
        <end position="364"/>
    </location>
</feature>
<proteinExistence type="predicted"/>
<evidence type="ECO:0000313" key="3">
    <source>
        <dbReference type="EMBL" id="OCH95151.1"/>
    </source>
</evidence>
<keyword evidence="4" id="KW-1185">Reference proteome</keyword>
<sequence>MQVAIGTPLLLALGARLFLKSFVLAPEQPPSTPDFLLTGLFMGSLLHHAITQIPSLTAPVSVGIAAKLALALFGAFGPSQCAFELFGTVLGVLTTHALSVIFEENPASGRERSGGAQSREAQEPGRRLRLVSFDRSGHDRPRAQRDGHRTNGRERGNGNGRHHSDDHTRDRERHARRTEVPRAVTPTLTYASTAPSISLESMPSSIDPEGRLTPQERAIAVLRARASLADSERRRFKEERKWALSQGNYARANQLAWQVKRYAALMESFHREADAKVVEVAARATAAQRSVSNPEFGAKPRSSRRQNSMSANAQPSAAGSSNLVPLVSVTVGTRTRKISGGTASLKPAIHVEDLTTSRQRMAVT</sequence>
<name>A0A8E2J5N3_9APHY</name>
<accession>A0A8E2J5N3</accession>
<evidence type="ECO:0000256" key="1">
    <source>
        <dbReference type="SAM" id="MobiDB-lite"/>
    </source>
</evidence>
<feature type="region of interest" description="Disordered" evidence="1">
    <location>
        <begin position="288"/>
        <end position="319"/>
    </location>
</feature>
<evidence type="ECO:0000256" key="2">
    <source>
        <dbReference type="SAM" id="SignalP"/>
    </source>
</evidence>